<sequence>MRELLEKRVEALREEFHAGQEMLASLDAKRTDLQQTLLRISGAVQVLEELLQDPTTEPTPTSATP</sequence>
<comment type="caution">
    <text evidence="1">The sequence shown here is derived from an EMBL/GenBank/DDBJ whole genome shotgun (WGS) entry which is preliminary data.</text>
</comment>
<protein>
    <submittedName>
        <fullName evidence="1">Uncharacterized protein</fullName>
    </submittedName>
</protein>
<proteinExistence type="predicted"/>
<evidence type="ECO:0000313" key="1">
    <source>
        <dbReference type="EMBL" id="MFC4584930.1"/>
    </source>
</evidence>
<evidence type="ECO:0000313" key="2">
    <source>
        <dbReference type="Proteomes" id="UP001595891"/>
    </source>
</evidence>
<organism evidence="1 2">
    <name type="scientific">Sphaerisporangium corydalis</name>
    <dbReference type="NCBI Taxonomy" id="1441875"/>
    <lineage>
        <taxon>Bacteria</taxon>
        <taxon>Bacillati</taxon>
        <taxon>Actinomycetota</taxon>
        <taxon>Actinomycetes</taxon>
        <taxon>Streptosporangiales</taxon>
        <taxon>Streptosporangiaceae</taxon>
        <taxon>Sphaerisporangium</taxon>
    </lineage>
</organism>
<dbReference type="RefSeq" id="WP_380706304.1">
    <property type="nucleotide sequence ID" value="NZ_JBHSFN010000001.1"/>
</dbReference>
<dbReference type="Proteomes" id="UP001595891">
    <property type="component" value="Unassembled WGS sequence"/>
</dbReference>
<keyword evidence="2" id="KW-1185">Reference proteome</keyword>
<accession>A0ABV9E940</accession>
<name>A0ABV9E940_9ACTN</name>
<reference evidence="2" key="1">
    <citation type="journal article" date="2019" name="Int. J. Syst. Evol. Microbiol.">
        <title>The Global Catalogue of Microorganisms (GCM) 10K type strain sequencing project: providing services to taxonomists for standard genome sequencing and annotation.</title>
        <authorList>
            <consortium name="The Broad Institute Genomics Platform"/>
            <consortium name="The Broad Institute Genome Sequencing Center for Infectious Disease"/>
            <person name="Wu L."/>
            <person name="Ma J."/>
        </authorList>
    </citation>
    <scope>NUCLEOTIDE SEQUENCE [LARGE SCALE GENOMIC DNA]</scope>
    <source>
        <strain evidence="2">CCUG 49560</strain>
    </source>
</reference>
<gene>
    <name evidence="1" type="ORF">ACFO8L_02515</name>
</gene>
<dbReference type="EMBL" id="JBHSFN010000001">
    <property type="protein sequence ID" value="MFC4584930.1"/>
    <property type="molecule type" value="Genomic_DNA"/>
</dbReference>